<dbReference type="InterPro" id="IPR026960">
    <property type="entry name" value="RVT-Znf"/>
</dbReference>
<accession>A0AAQ3QLI0</accession>
<keyword evidence="3" id="KW-1185">Reference proteome</keyword>
<dbReference type="AlphaFoldDB" id="A0AAQ3QLI0"/>
<dbReference type="EMBL" id="CP136896">
    <property type="protein sequence ID" value="WOL13501.1"/>
    <property type="molecule type" value="Genomic_DNA"/>
</dbReference>
<feature type="domain" description="Reverse transcriptase zinc-binding" evidence="1">
    <location>
        <begin position="80"/>
        <end position="132"/>
    </location>
</feature>
<sequence>MNVSWIFDVPIPLKPTFVNIDVDLNACNVSDLISSNAWDDNSRMLLFHPNLWESIKKLGLPPSPDDDTWAWAVEVDGSVTTSSAYSFLRSRSLNDHSPSVSWSALWKFKLPPKILTFLWKLLHNRLPTRAYLH</sequence>
<evidence type="ECO:0000313" key="3">
    <source>
        <dbReference type="Proteomes" id="UP001327560"/>
    </source>
</evidence>
<organism evidence="2 3">
    <name type="scientific">Canna indica</name>
    <name type="common">Indian-shot</name>
    <dbReference type="NCBI Taxonomy" id="4628"/>
    <lineage>
        <taxon>Eukaryota</taxon>
        <taxon>Viridiplantae</taxon>
        <taxon>Streptophyta</taxon>
        <taxon>Embryophyta</taxon>
        <taxon>Tracheophyta</taxon>
        <taxon>Spermatophyta</taxon>
        <taxon>Magnoliopsida</taxon>
        <taxon>Liliopsida</taxon>
        <taxon>Zingiberales</taxon>
        <taxon>Cannaceae</taxon>
        <taxon>Canna</taxon>
    </lineage>
</organism>
<reference evidence="2 3" key="1">
    <citation type="submission" date="2023-10" db="EMBL/GenBank/DDBJ databases">
        <title>Chromosome-scale genome assembly provides insights into flower coloration mechanisms of Canna indica.</title>
        <authorList>
            <person name="Li C."/>
        </authorList>
    </citation>
    <scope>NUCLEOTIDE SEQUENCE [LARGE SCALE GENOMIC DNA]</scope>
    <source>
        <tissue evidence="2">Flower</tissue>
    </source>
</reference>
<dbReference type="Proteomes" id="UP001327560">
    <property type="component" value="Chromosome 7"/>
</dbReference>
<evidence type="ECO:0000259" key="1">
    <source>
        <dbReference type="Pfam" id="PF13966"/>
    </source>
</evidence>
<protein>
    <recommendedName>
        <fullName evidence="1">Reverse transcriptase zinc-binding domain-containing protein</fullName>
    </recommendedName>
</protein>
<dbReference type="Pfam" id="PF13966">
    <property type="entry name" value="zf-RVT"/>
    <property type="match status" value="1"/>
</dbReference>
<proteinExistence type="predicted"/>
<name>A0AAQ3QLI0_9LILI</name>
<evidence type="ECO:0000313" key="2">
    <source>
        <dbReference type="EMBL" id="WOL13501.1"/>
    </source>
</evidence>
<gene>
    <name evidence="2" type="ORF">Cni_G22271</name>
</gene>